<evidence type="ECO:0000313" key="1">
    <source>
        <dbReference type="EMBL" id="BAS77031.1"/>
    </source>
</evidence>
<sequence length="85" mass="9595">MLNSERKFRLFSAAGIVPVRLLLDKSSTSRSVRLQIDWGISPYNLLKLKFSERSTFNRPISGGIKPVNSFLPRLSTLGKALALRY</sequence>
<name>A0A0P0VF02_ORYSJ</name>
<reference evidence="1 2" key="3">
    <citation type="journal article" date="2013" name="Rice">
        <title>Improvement of the Oryza sativa Nipponbare reference genome using next generation sequence and optical map data.</title>
        <authorList>
            <person name="Kawahara Y."/>
            <person name="de la Bastide M."/>
            <person name="Hamilton J.P."/>
            <person name="Kanamori H."/>
            <person name="McCombie W.R."/>
            <person name="Ouyang S."/>
            <person name="Schwartz D.C."/>
            <person name="Tanaka T."/>
            <person name="Wu J."/>
            <person name="Zhou S."/>
            <person name="Childs K.L."/>
            <person name="Davidson R.M."/>
            <person name="Lin H."/>
            <person name="Quesada-Ocampo L."/>
            <person name="Vaillancourt B."/>
            <person name="Sakai H."/>
            <person name="Lee S.S."/>
            <person name="Kim J."/>
            <person name="Numa H."/>
            <person name="Itoh T."/>
            <person name="Buell C.R."/>
            <person name="Matsumoto T."/>
        </authorList>
    </citation>
    <scope>NUCLEOTIDE SEQUENCE [LARGE SCALE GENOMIC DNA]</scope>
    <source>
        <strain evidence="2">cv. Nipponbare</strain>
    </source>
</reference>
<proteinExistence type="predicted"/>
<dbReference type="AlphaFoldDB" id="A0A0P0VF02"/>
<dbReference type="InParanoid" id="A0A0P0VF02"/>
<dbReference type="Proteomes" id="UP000059680">
    <property type="component" value="Chromosome 2"/>
</dbReference>
<dbReference type="Gramene" id="Os02t0153450-01">
    <property type="protein sequence ID" value="Os02t0153450-01"/>
    <property type="gene ID" value="Os02g0153450"/>
</dbReference>
<reference evidence="1 2" key="2">
    <citation type="journal article" date="2013" name="Plant Cell Physiol.">
        <title>Rice Annotation Project Database (RAP-DB): an integrative and interactive database for rice genomics.</title>
        <authorList>
            <person name="Sakai H."/>
            <person name="Lee S.S."/>
            <person name="Tanaka T."/>
            <person name="Numa H."/>
            <person name="Kim J."/>
            <person name="Kawahara Y."/>
            <person name="Wakimoto H."/>
            <person name="Yang C.C."/>
            <person name="Iwamoto M."/>
            <person name="Abe T."/>
            <person name="Yamada Y."/>
            <person name="Muto A."/>
            <person name="Inokuchi H."/>
            <person name="Ikemura T."/>
            <person name="Matsumoto T."/>
            <person name="Sasaki T."/>
            <person name="Itoh T."/>
        </authorList>
    </citation>
    <scope>NUCLEOTIDE SEQUENCE [LARGE SCALE GENOMIC DNA]</scope>
    <source>
        <strain evidence="2">cv. Nipponbare</strain>
    </source>
</reference>
<accession>A0A0P0VF02</accession>
<gene>
    <name evidence="1" type="ordered locus">Os02g0153450</name>
    <name evidence="1" type="ORF">OSNPB_020153450</name>
</gene>
<dbReference type="EMBL" id="AP014958">
    <property type="protein sequence ID" value="BAS77031.1"/>
    <property type="molecule type" value="Genomic_DNA"/>
</dbReference>
<dbReference type="eggNOG" id="ENOG502R52D">
    <property type="taxonomic scope" value="Eukaryota"/>
</dbReference>
<keyword evidence="2" id="KW-1185">Reference proteome</keyword>
<organism evidence="1 2">
    <name type="scientific">Oryza sativa subsp. japonica</name>
    <name type="common">Rice</name>
    <dbReference type="NCBI Taxonomy" id="39947"/>
    <lineage>
        <taxon>Eukaryota</taxon>
        <taxon>Viridiplantae</taxon>
        <taxon>Streptophyta</taxon>
        <taxon>Embryophyta</taxon>
        <taxon>Tracheophyta</taxon>
        <taxon>Spermatophyta</taxon>
        <taxon>Magnoliopsida</taxon>
        <taxon>Liliopsida</taxon>
        <taxon>Poales</taxon>
        <taxon>Poaceae</taxon>
        <taxon>BOP clade</taxon>
        <taxon>Oryzoideae</taxon>
        <taxon>Oryzeae</taxon>
        <taxon>Oryzinae</taxon>
        <taxon>Oryza</taxon>
        <taxon>Oryza sativa</taxon>
    </lineage>
</organism>
<evidence type="ECO:0000313" key="2">
    <source>
        <dbReference type="Proteomes" id="UP000059680"/>
    </source>
</evidence>
<protein>
    <submittedName>
        <fullName evidence="1">Os02g0153450 protein</fullName>
    </submittedName>
</protein>
<dbReference type="PaxDb" id="39947-A0A0P0VF02"/>
<reference evidence="2" key="1">
    <citation type="journal article" date="2005" name="Nature">
        <title>The map-based sequence of the rice genome.</title>
        <authorList>
            <consortium name="International rice genome sequencing project (IRGSP)"/>
            <person name="Matsumoto T."/>
            <person name="Wu J."/>
            <person name="Kanamori H."/>
            <person name="Katayose Y."/>
            <person name="Fujisawa M."/>
            <person name="Namiki N."/>
            <person name="Mizuno H."/>
            <person name="Yamamoto K."/>
            <person name="Antonio B.A."/>
            <person name="Baba T."/>
            <person name="Sakata K."/>
            <person name="Nagamura Y."/>
            <person name="Aoki H."/>
            <person name="Arikawa K."/>
            <person name="Arita K."/>
            <person name="Bito T."/>
            <person name="Chiden Y."/>
            <person name="Fujitsuka N."/>
            <person name="Fukunaka R."/>
            <person name="Hamada M."/>
            <person name="Harada C."/>
            <person name="Hayashi A."/>
            <person name="Hijishita S."/>
            <person name="Honda M."/>
            <person name="Hosokawa S."/>
            <person name="Ichikawa Y."/>
            <person name="Idonuma A."/>
            <person name="Iijima M."/>
            <person name="Ikeda M."/>
            <person name="Ikeno M."/>
            <person name="Ito K."/>
            <person name="Ito S."/>
            <person name="Ito T."/>
            <person name="Ito Y."/>
            <person name="Ito Y."/>
            <person name="Iwabuchi A."/>
            <person name="Kamiya K."/>
            <person name="Karasawa W."/>
            <person name="Kurita K."/>
            <person name="Katagiri S."/>
            <person name="Kikuta A."/>
            <person name="Kobayashi H."/>
            <person name="Kobayashi N."/>
            <person name="Machita K."/>
            <person name="Maehara T."/>
            <person name="Masukawa M."/>
            <person name="Mizubayashi T."/>
            <person name="Mukai Y."/>
            <person name="Nagasaki H."/>
            <person name="Nagata Y."/>
            <person name="Naito S."/>
            <person name="Nakashima M."/>
            <person name="Nakama Y."/>
            <person name="Nakamichi Y."/>
            <person name="Nakamura M."/>
            <person name="Meguro A."/>
            <person name="Negishi M."/>
            <person name="Ohta I."/>
            <person name="Ohta T."/>
            <person name="Okamoto M."/>
            <person name="Ono N."/>
            <person name="Saji S."/>
            <person name="Sakaguchi M."/>
            <person name="Sakai K."/>
            <person name="Shibata M."/>
            <person name="Shimokawa T."/>
            <person name="Song J."/>
            <person name="Takazaki Y."/>
            <person name="Terasawa K."/>
            <person name="Tsugane M."/>
            <person name="Tsuji K."/>
            <person name="Ueda S."/>
            <person name="Waki K."/>
            <person name="Yamagata H."/>
            <person name="Yamamoto M."/>
            <person name="Yamamoto S."/>
            <person name="Yamane H."/>
            <person name="Yoshiki S."/>
            <person name="Yoshihara R."/>
            <person name="Yukawa K."/>
            <person name="Zhong H."/>
            <person name="Yano M."/>
            <person name="Yuan Q."/>
            <person name="Ouyang S."/>
            <person name="Liu J."/>
            <person name="Jones K.M."/>
            <person name="Gansberger K."/>
            <person name="Moffat K."/>
            <person name="Hill J."/>
            <person name="Bera J."/>
            <person name="Fadrosh D."/>
            <person name="Jin S."/>
            <person name="Johri S."/>
            <person name="Kim M."/>
            <person name="Overton L."/>
            <person name="Reardon M."/>
            <person name="Tsitrin T."/>
            <person name="Vuong H."/>
            <person name="Weaver B."/>
            <person name="Ciecko A."/>
            <person name="Tallon L."/>
            <person name="Jackson J."/>
            <person name="Pai G."/>
            <person name="Aken S.V."/>
            <person name="Utterback T."/>
            <person name="Reidmuller S."/>
            <person name="Feldblyum T."/>
            <person name="Hsiao J."/>
            <person name="Zismann V."/>
            <person name="Iobst S."/>
            <person name="de Vazeille A.R."/>
            <person name="Buell C.R."/>
            <person name="Ying K."/>
            <person name="Li Y."/>
            <person name="Lu T."/>
            <person name="Huang Y."/>
            <person name="Zhao Q."/>
            <person name="Feng Q."/>
            <person name="Zhang L."/>
            <person name="Zhu J."/>
            <person name="Weng Q."/>
            <person name="Mu J."/>
            <person name="Lu Y."/>
            <person name="Fan D."/>
            <person name="Liu Y."/>
            <person name="Guan J."/>
            <person name="Zhang Y."/>
            <person name="Yu S."/>
            <person name="Liu X."/>
            <person name="Zhang Y."/>
            <person name="Hong G."/>
            <person name="Han B."/>
            <person name="Choisne N."/>
            <person name="Demange N."/>
            <person name="Orjeda G."/>
            <person name="Samain S."/>
            <person name="Cattolico L."/>
            <person name="Pelletier E."/>
            <person name="Couloux A."/>
            <person name="Segurens B."/>
            <person name="Wincker P."/>
            <person name="D'Hont A."/>
            <person name="Scarpelli C."/>
            <person name="Weissenbach J."/>
            <person name="Salanoubat M."/>
            <person name="Quetier F."/>
            <person name="Yu Y."/>
            <person name="Kim H.R."/>
            <person name="Rambo T."/>
            <person name="Currie J."/>
            <person name="Collura K."/>
            <person name="Luo M."/>
            <person name="Yang T."/>
            <person name="Ammiraju J.S.S."/>
            <person name="Engler F."/>
            <person name="Soderlund C."/>
            <person name="Wing R.A."/>
            <person name="Palmer L.E."/>
            <person name="de la Bastide M."/>
            <person name="Spiegel L."/>
            <person name="Nascimento L."/>
            <person name="Zutavern T."/>
            <person name="O'Shaughnessy A."/>
            <person name="Dike S."/>
            <person name="Dedhia N."/>
            <person name="Preston R."/>
            <person name="Balija V."/>
            <person name="McCombie W.R."/>
            <person name="Chow T."/>
            <person name="Chen H."/>
            <person name="Chung M."/>
            <person name="Chen C."/>
            <person name="Shaw J."/>
            <person name="Wu H."/>
            <person name="Hsiao K."/>
            <person name="Chao Y."/>
            <person name="Chu M."/>
            <person name="Cheng C."/>
            <person name="Hour A."/>
            <person name="Lee P."/>
            <person name="Lin S."/>
            <person name="Lin Y."/>
            <person name="Liou J."/>
            <person name="Liu S."/>
            <person name="Hsing Y."/>
            <person name="Raghuvanshi S."/>
            <person name="Mohanty A."/>
            <person name="Bharti A.K."/>
            <person name="Gaur A."/>
            <person name="Gupta V."/>
            <person name="Kumar D."/>
            <person name="Ravi V."/>
            <person name="Vij S."/>
            <person name="Kapur A."/>
            <person name="Khurana P."/>
            <person name="Khurana P."/>
            <person name="Khurana J.P."/>
            <person name="Tyagi A.K."/>
            <person name="Gaikwad K."/>
            <person name="Singh A."/>
            <person name="Dalal V."/>
            <person name="Srivastava S."/>
            <person name="Dixit A."/>
            <person name="Pal A.K."/>
            <person name="Ghazi I.A."/>
            <person name="Yadav M."/>
            <person name="Pandit A."/>
            <person name="Bhargava A."/>
            <person name="Sureshbabu K."/>
            <person name="Batra K."/>
            <person name="Sharma T.R."/>
            <person name="Mohapatra T."/>
            <person name="Singh N.K."/>
            <person name="Messing J."/>
            <person name="Nelson A.B."/>
            <person name="Fuks G."/>
            <person name="Kavchok S."/>
            <person name="Keizer G."/>
            <person name="Linton E."/>
            <person name="Llaca V."/>
            <person name="Song R."/>
            <person name="Tanyolac B."/>
            <person name="Young S."/>
            <person name="Ho-Il K."/>
            <person name="Hahn J.H."/>
            <person name="Sangsakoo G."/>
            <person name="Vanavichit A."/>
            <person name="de Mattos Luiz.A.T."/>
            <person name="Zimmer P.D."/>
            <person name="Malone G."/>
            <person name="Dellagostin O."/>
            <person name="de Oliveira A.C."/>
            <person name="Bevan M."/>
            <person name="Bancroft I."/>
            <person name="Minx P."/>
            <person name="Cordum H."/>
            <person name="Wilson R."/>
            <person name="Cheng Z."/>
            <person name="Jin W."/>
            <person name="Jiang J."/>
            <person name="Leong S.A."/>
            <person name="Iwama H."/>
            <person name="Gojobori T."/>
            <person name="Itoh T."/>
            <person name="Niimura Y."/>
            <person name="Fujii Y."/>
            <person name="Habara T."/>
            <person name="Sakai H."/>
            <person name="Sato Y."/>
            <person name="Wilson G."/>
            <person name="Kumar K."/>
            <person name="McCouch S."/>
            <person name="Juretic N."/>
            <person name="Hoen D."/>
            <person name="Wright S."/>
            <person name="Bruskiewich R."/>
            <person name="Bureau T."/>
            <person name="Miyao A."/>
            <person name="Hirochika H."/>
            <person name="Nishikawa T."/>
            <person name="Kadowaki K."/>
            <person name="Sugiura M."/>
            <person name="Burr B."/>
            <person name="Sasaki T."/>
        </authorList>
    </citation>
    <scope>NUCLEOTIDE SEQUENCE [LARGE SCALE GENOMIC DNA]</scope>
    <source>
        <strain evidence="2">cv. Nipponbare</strain>
    </source>
</reference>